<reference evidence="14 15" key="1">
    <citation type="submission" date="2019-06" db="EMBL/GenBank/DDBJ databases">
        <title>Streptomyces sporangiiformans sp. nov., a novel actinomycete isolated from soil in Mount Song.</title>
        <authorList>
            <person name="Han L."/>
        </authorList>
    </citation>
    <scope>NUCLEOTIDE SEQUENCE [LARGE SCALE GENOMIC DNA]</scope>
    <source>
        <strain evidence="14 15">NEAU-SSA 1</strain>
    </source>
</reference>
<evidence type="ECO:0000256" key="3">
    <source>
        <dbReference type="ARBA" id="ARBA00005096"/>
    </source>
</evidence>
<feature type="domain" description="FAD/NAD(P)-binding" evidence="12">
    <location>
        <begin position="8"/>
        <end position="289"/>
    </location>
</feature>
<dbReference type="Proteomes" id="UP000317378">
    <property type="component" value="Unassembled WGS sequence"/>
</dbReference>
<evidence type="ECO:0000313" key="15">
    <source>
        <dbReference type="Proteomes" id="UP000317378"/>
    </source>
</evidence>
<dbReference type="InterPro" id="IPR023753">
    <property type="entry name" value="FAD/NAD-binding_dom"/>
</dbReference>
<gene>
    <name evidence="14" type="ORF">FGD71_046245</name>
</gene>
<sequence length="420" mass="44202">MTRTPRTLVVVGHGMVGHRLVEHLRAHDRHGTWRVVVLAEEPRPAYNRVALSSYLEGKSAADITLADHEFLSDPLVDLRTAAPATGIDRRARTVTTADGTVTHYDALVLATGSRPFVPPVPGHDLPGCFVYRTFDDLDAIRAAAREGRPGVVVGGGLLGLEAADALRLLGVRPHVVELAPRLMPLQLDEGGARVLARLVGDLGLRVHCKTAVQAVRARADGRACGVTLTDGSTLDAELVVFSAGVRPRDELAGPAGLATGERGGFLVGDRCRTEDPRIWAVGECAAVRGRTYGLVAPGYRMAELVADQLLGRPGTRFAEPDTSAKLKLLGVDVASFGDAHAETEGALEYVLRDDTAGTYAKVVLGPDGRVLLGGVLAGDASAYRTLRALVGRELTTPPDRLLSGAGLGGPPPRAREPAAA</sequence>
<comment type="cofactor">
    <cofactor evidence="2">
        <name>FAD</name>
        <dbReference type="ChEBI" id="CHEBI:57692"/>
    </cofactor>
</comment>
<evidence type="ECO:0000256" key="5">
    <source>
        <dbReference type="ARBA" id="ARBA00022630"/>
    </source>
</evidence>
<evidence type="ECO:0000256" key="11">
    <source>
        <dbReference type="SAM" id="MobiDB-lite"/>
    </source>
</evidence>
<protein>
    <submittedName>
        <fullName evidence="14">NAD(P)/FAD-dependent oxidoreductase</fullName>
    </submittedName>
</protein>
<evidence type="ECO:0000256" key="2">
    <source>
        <dbReference type="ARBA" id="ARBA00001974"/>
    </source>
</evidence>
<comment type="pathway">
    <text evidence="3">Nitrogen metabolism; nitrate reduction (assimilation).</text>
</comment>
<comment type="cofactor">
    <cofactor evidence="1">
        <name>siroheme</name>
        <dbReference type="ChEBI" id="CHEBI:60052"/>
    </cofactor>
</comment>
<dbReference type="PRINTS" id="PR00411">
    <property type="entry name" value="PNDRDTASEI"/>
</dbReference>
<evidence type="ECO:0000259" key="13">
    <source>
        <dbReference type="Pfam" id="PF18267"/>
    </source>
</evidence>
<dbReference type="GO" id="GO:0046872">
    <property type="term" value="F:metal ion binding"/>
    <property type="evidence" value="ECO:0007669"/>
    <property type="project" value="UniProtKB-KW"/>
</dbReference>
<dbReference type="RefSeq" id="WP_119106637.1">
    <property type="nucleotide sequence ID" value="NZ_QXMJ01000351.1"/>
</dbReference>
<proteinExistence type="predicted"/>
<evidence type="ECO:0000256" key="10">
    <source>
        <dbReference type="ARBA" id="ARBA00023014"/>
    </source>
</evidence>
<feature type="domain" description="NADH-rubredoxin oxidoreductase C-terminal" evidence="13">
    <location>
        <begin position="324"/>
        <end position="391"/>
    </location>
</feature>
<name>A0A505CYQ8_9ACTN</name>
<dbReference type="OrthoDB" id="9768666at2"/>
<keyword evidence="7" id="KW-0274">FAD</keyword>
<evidence type="ECO:0000259" key="12">
    <source>
        <dbReference type="Pfam" id="PF07992"/>
    </source>
</evidence>
<dbReference type="InterPro" id="IPR016156">
    <property type="entry name" value="FAD/NAD-linked_Rdtase_dimer_sf"/>
</dbReference>
<dbReference type="Gene3D" id="3.30.390.30">
    <property type="match status" value="1"/>
</dbReference>
<dbReference type="PANTHER" id="PTHR43809:SF1">
    <property type="entry name" value="NITRITE REDUCTASE (NADH) LARGE SUBUNIT"/>
    <property type="match status" value="1"/>
</dbReference>
<dbReference type="Pfam" id="PF18267">
    <property type="entry name" value="Rubredoxin_C"/>
    <property type="match status" value="1"/>
</dbReference>
<keyword evidence="10" id="KW-0411">Iron-sulfur</keyword>
<organism evidence="14 15">
    <name type="scientific">Streptomyces sporangiiformans</name>
    <dbReference type="NCBI Taxonomy" id="2315329"/>
    <lineage>
        <taxon>Bacteria</taxon>
        <taxon>Bacillati</taxon>
        <taxon>Actinomycetota</taxon>
        <taxon>Actinomycetes</taxon>
        <taxon>Kitasatosporales</taxon>
        <taxon>Streptomycetaceae</taxon>
        <taxon>Streptomyces</taxon>
    </lineage>
</organism>
<keyword evidence="5" id="KW-0285">Flavoprotein</keyword>
<evidence type="ECO:0000256" key="1">
    <source>
        <dbReference type="ARBA" id="ARBA00001929"/>
    </source>
</evidence>
<dbReference type="GO" id="GO:0051536">
    <property type="term" value="F:iron-sulfur cluster binding"/>
    <property type="evidence" value="ECO:0007669"/>
    <property type="project" value="UniProtKB-KW"/>
</dbReference>
<dbReference type="GO" id="GO:0016491">
    <property type="term" value="F:oxidoreductase activity"/>
    <property type="evidence" value="ECO:0007669"/>
    <property type="project" value="UniProtKB-KW"/>
</dbReference>
<dbReference type="Pfam" id="PF07992">
    <property type="entry name" value="Pyr_redox_2"/>
    <property type="match status" value="1"/>
</dbReference>
<accession>A0A505CYQ8</accession>
<keyword evidence="4" id="KW-0349">Heme</keyword>
<dbReference type="EMBL" id="VCHX02000351">
    <property type="protein sequence ID" value="TPQ15557.1"/>
    <property type="molecule type" value="Genomic_DNA"/>
</dbReference>
<dbReference type="PANTHER" id="PTHR43809">
    <property type="entry name" value="NITRITE REDUCTASE (NADH) LARGE SUBUNIT"/>
    <property type="match status" value="1"/>
</dbReference>
<feature type="region of interest" description="Disordered" evidence="11">
    <location>
        <begin position="397"/>
        <end position="420"/>
    </location>
</feature>
<keyword evidence="6" id="KW-0479">Metal-binding</keyword>
<dbReference type="AlphaFoldDB" id="A0A505CYQ8"/>
<keyword evidence="9" id="KW-0408">Iron</keyword>
<keyword evidence="8" id="KW-0560">Oxidoreductase</keyword>
<dbReference type="PRINTS" id="PR00368">
    <property type="entry name" value="FADPNR"/>
</dbReference>
<dbReference type="InterPro" id="IPR052034">
    <property type="entry name" value="NasD-like"/>
</dbReference>
<evidence type="ECO:0000256" key="6">
    <source>
        <dbReference type="ARBA" id="ARBA00022723"/>
    </source>
</evidence>
<dbReference type="FunFam" id="3.50.50.60:FF:000033">
    <property type="entry name" value="Nitrite reductase [NAD(P)H], large subunit"/>
    <property type="match status" value="1"/>
</dbReference>
<evidence type="ECO:0000256" key="4">
    <source>
        <dbReference type="ARBA" id="ARBA00022617"/>
    </source>
</evidence>
<evidence type="ECO:0000256" key="7">
    <source>
        <dbReference type="ARBA" id="ARBA00022827"/>
    </source>
</evidence>
<evidence type="ECO:0000313" key="14">
    <source>
        <dbReference type="EMBL" id="TPQ15557.1"/>
    </source>
</evidence>
<keyword evidence="15" id="KW-1185">Reference proteome</keyword>
<dbReference type="Gene3D" id="3.50.50.60">
    <property type="entry name" value="FAD/NAD(P)-binding domain"/>
    <property type="match status" value="2"/>
</dbReference>
<dbReference type="InterPro" id="IPR041575">
    <property type="entry name" value="Rubredoxin_C"/>
</dbReference>
<evidence type="ECO:0000256" key="8">
    <source>
        <dbReference type="ARBA" id="ARBA00023002"/>
    </source>
</evidence>
<dbReference type="SUPFAM" id="SSF51905">
    <property type="entry name" value="FAD/NAD(P)-binding domain"/>
    <property type="match status" value="2"/>
</dbReference>
<evidence type="ECO:0000256" key="9">
    <source>
        <dbReference type="ARBA" id="ARBA00023004"/>
    </source>
</evidence>
<comment type="caution">
    <text evidence="14">The sequence shown here is derived from an EMBL/GenBank/DDBJ whole genome shotgun (WGS) entry which is preliminary data.</text>
</comment>
<dbReference type="InterPro" id="IPR036188">
    <property type="entry name" value="FAD/NAD-bd_sf"/>
</dbReference>